<gene>
    <name evidence="1" type="ORF">NUU61_009833</name>
</gene>
<protein>
    <submittedName>
        <fullName evidence="1">Uncharacterized protein</fullName>
    </submittedName>
</protein>
<organism evidence="1 2">
    <name type="scientific">Penicillium alfredii</name>
    <dbReference type="NCBI Taxonomy" id="1506179"/>
    <lineage>
        <taxon>Eukaryota</taxon>
        <taxon>Fungi</taxon>
        <taxon>Dikarya</taxon>
        <taxon>Ascomycota</taxon>
        <taxon>Pezizomycotina</taxon>
        <taxon>Eurotiomycetes</taxon>
        <taxon>Eurotiomycetidae</taxon>
        <taxon>Eurotiales</taxon>
        <taxon>Aspergillaceae</taxon>
        <taxon>Penicillium</taxon>
    </lineage>
</organism>
<dbReference type="OrthoDB" id="4187154at2759"/>
<dbReference type="Proteomes" id="UP001141434">
    <property type="component" value="Unassembled WGS sequence"/>
</dbReference>
<reference evidence="1" key="2">
    <citation type="journal article" date="2023" name="IMA Fungus">
        <title>Comparative genomic study of the Penicillium genus elucidates a diverse pangenome and 15 lateral gene transfer events.</title>
        <authorList>
            <person name="Petersen C."/>
            <person name="Sorensen T."/>
            <person name="Nielsen M.R."/>
            <person name="Sondergaard T.E."/>
            <person name="Sorensen J.L."/>
            <person name="Fitzpatrick D.A."/>
            <person name="Frisvad J.C."/>
            <person name="Nielsen K.L."/>
        </authorList>
    </citation>
    <scope>NUCLEOTIDE SEQUENCE</scope>
    <source>
        <strain evidence="1">IBT 34128</strain>
    </source>
</reference>
<accession>A0A9W9JTK9</accession>
<dbReference type="RefSeq" id="XP_056506856.1">
    <property type="nucleotide sequence ID" value="XM_056660358.1"/>
</dbReference>
<sequence length="524" mass="58684">MTLQVDLGRSILRADSNLQLQLVASMNCNPSLHWDPTIPMDVEFWSDYAILITEAPLELELRLLVTGESSLDTTLSMSMPSMVDRLCNAKIWPDLGFSLMFKNCDIVKEKGQPGIHRLTFGLKKKHEIAASTKGRTLPAVLQDPPYARPPSTTPTMSLASIDISLEYGCSFENIQQVHQLFDLTIRPNRTRPDPLVLAASFLKADIVNFLSTEPLTGQENTPKELSQGQSCSTIECFKSLSQPRDSSTNGVSQELFRLLDFALQRLTISTLIKDPEIQVLGQESLRSIPETAPAVFNPRYREAINQRAVSIPMIGKAVCSILENNGSPILQGKIKQLLRGTSGLTRDFSGRSPSLTNPKAIIQSALWRIAEIQLRNVKYPQKRNTVSATDLVLEECHPQDALLVPSLEQDMQNHCAFPEPDRYYGTDYEDEDADADIIQDGHSDESEDLLFENTSEHSFMDIVDPTQTTMTSLFTEDPPSAPYCVESEMLLSYMEQGAFEESDVMEVRYSQHVDVDDWDLMLDE</sequence>
<reference evidence="1" key="1">
    <citation type="submission" date="2022-11" db="EMBL/GenBank/DDBJ databases">
        <authorList>
            <person name="Petersen C."/>
        </authorList>
    </citation>
    <scope>NUCLEOTIDE SEQUENCE</scope>
    <source>
        <strain evidence="1">IBT 34128</strain>
    </source>
</reference>
<dbReference type="EMBL" id="JAPMSZ010000012">
    <property type="protein sequence ID" value="KAJ5081569.1"/>
    <property type="molecule type" value="Genomic_DNA"/>
</dbReference>
<proteinExistence type="predicted"/>
<comment type="caution">
    <text evidence="1">The sequence shown here is derived from an EMBL/GenBank/DDBJ whole genome shotgun (WGS) entry which is preliminary data.</text>
</comment>
<name>A0A9W9JTK9_9EURO</name>
<dbReference type="GeneID" id="81399527"/>
<dbReference type="AlphaFoldDB" id="A0A9W9JTK9"/>
<evidence type="ECO:0000313" key="1">
    <source>
        <dbReference type="EMBL" id="KAJ5081569.1"/>
    </source>
</evidence>
<keyword evidence="2" id="KW-1185">Reference proteome</keyword>
<evidence type="ECO:0000313" key="2">
    <source>
        <dbReference type="Proteomes" id="UP001141434"/>
    </source>
</evidence>